<keyword evidence="5" id="KW-0479">Metal-binding</keyword>
<evidence type="ECO:0000259" key="9">
    <source>
        <dbReference type="Pfam" id="PF01743"/>
    </source>
</evidence>
<evidence type="ECO:0000256" key="6">
    <source>
        <dbReference type="ARBA" id="ARBA00022741"/>
    </source>
</evidence>
<keyword evidence="3" id="KW-0819">tRNA processing</keyword>
<dbReference type="Pfam" id="PF01743">
    <property type="entry name" value="PolyA_pol"/>
    <property type="match status" value="1"/>
</dbReference>
<evidence type="ECO:0000259" key="10">
    <source>
        <dbReference type="Pfam" id="PF12627"/>
    </source>
</evidence>
<evidence type="ECO:0000256" key="4">
    <source>
        <dbReference type="ARBA" id="ARBA00022695"/>
    </source>
</evidence>
<dbReference type="CDD" id="cd05398">
    <property type="entry name" value="NT_ClassII-CCAase"/>
    <property type="match status" value="1"/>
</dbReference>
<organism evidence="11 12">
    <name type="scientific">Sulfitobacter pacificus</name>
    <dbReference type="NCBI Taxonomy" id="1499314"/>
    <lineage>
        <taxon>Bacteria</taxon>
        <taxon>Pseudomonadati</taxon>
        <taxon>Pseudomonadota</taxon>
        <taxon>Alphaproteobacteria</taxon>
        <taxon>Rhodobacterales</taxon>
        <taxon>Roseobacteraceae</taxon>
        <taxon>Sulfitobacter</taxon>
    </lineage>
</organism>
<reference evidence="11" key="2">
    <citation type="submission" date="2023-01" db="EMBL/GenBank/DDBJ databases">
        <title>Draft genome sequence of Sulfitobacter pacificus strain NBRC 109915.</title>
        <authorList>
            <person name="Sun Q."/>
            <person name="Mori K."/>
        </authorList>
    </citation>
    <scope>NUCLEOTIDE SEQUENCE</scope>
    <source>
        <strain evidence="11">NBRC 109915</strain>
    </source>
</reference>
<evidence type="ECO:0000313" key="11">
    <source>
        <dbReference type="EMBL" id="GLQ28288.1"/>
    </source>
</evidence>
<accession>A0ABQ5VM97</accession>
<feature type="domain" description="tRNA nucleotidyltransferase/poly(A) polymerase RNA and SrmB- binding" evidence="10">
    <location>
        <begin position="191"/>
        <end position="247"/>
    </location>
</feature>
<dbReference type="PANTHER" id="PTHR46173:SF1">
    <property type="entry name" value="CCA TRNA NUCLEOTIDYLTRANSFERASE 1, MITOCHONDRIAL"/>
    <property type="match status" value="1"/>
</dbReference>
<dbReference type="InterPro" id="IPR032828">
    <property type="entry name" value="PolyA_RNA-bd"/>
</dbReference>
<sequence length="392" mass="42379">MGRPNDTVIPAETSWLQNPAAQRVCAAITAAGYQVYFVGGCVRNAILGLSDSDIDMSTNARPEKVIEIAEAAGLRAVPTGIEHGTVTVVVDGTPFEITTFRRDVETDGRRAVVAFSDDIKDDARRRDFTMNALYATPEGTVVDPLEGINDLLARRIRFIEDPDARIREDYLRILRFFRFSAWYADPAEGFDPDALAAIAANTDGLETLSAERVGQEMVKLLGAPDPSAAIAVMRQTGVLPAILPGSDDRMLSILVHMESALGVVADWKRRLALLGGEDPAARLRLSKADAQVLALICEIGFVGPPIKEVSYRYGVAFGQTTVLIRATLAEKMPHPSELETVSNAAAASFPIAARDLMPAYQGPALGKKLKELEQLWINSGFTLSADELLRGA</sequence>
<evidence type="ECO:0000256" key="1">
    <source>
        <dbReference type="ARBA" id="ARBA00001946"/>
    </source>
</evidence>
<comment type="similarity">
    <text evidence="8">Belongs to the tRNA nucleotidyltransferase/poly(A) polymerase family.</text>
</comment>
<dbReference type="SUPFAM" id="SSF81301">
    <property type="entry name" value="Nucleotidyltransferase"/>
    <property type="match status" value="1"/>
</dbReference>
<dbReference type="SUPFAM" id="SSF81891">
    <property type="entry name" value="Poly A polymerase C-terminal region-like"/>
    <property type="match status" value="1"/>
</dbReference>
<dbReference type="Proteomes" id="UP001161388">
    <property type="component" value="Unassembled WGS sequence"/>
</dbReference>
<dbReference type="RefSeq" id="WP_284374715.1">
    <property type="nucleotide sequence ID" value="NZ_BSNL01000001.1"/>
</dbReference>
<evidence type="ECO:0000256" key="8">
    <source>
        <dbReference type="RuleBase" id="RU003953"/>
    </source>
</evidence>
<keyword evidence="12" id="KW-1185">Reference proteome</keyword>
<comment type="caution">
    <text evidence="11">The sequence shown here is derived from an EMBL/GenBank/DDBJ whole genome shotgun (WGS) entry which is preliminary data.</text>
</comment>
<proteinExistence type="inferred from homology"/>
<gene>
    <name evidence="11" type="ORF">GCM10007927_30910</name>
</gene>
<feature type="domain" description="Poly A polymerase head" evidence="9">
    <location>
        <begin position="35"/>
        <end position="157"/>
    </location>
</feature>
<dbReference type="InterPro" id="IPR050264">
    <property type="entry name" value="Bact_CCA-adding_enz_type3_sf"/>
</dbReference>
<keyword evidence="2 8" id="KW-0808">Transferase</keyword>
<evidence type="ECO:0000313" key="12">
    <source>
        <dbReference type="Proteomes" id="UP001161388"/>
    </source>
</evidence>
<keyword evidence="7" id="KW-0460">Magnesium</keyword>
<dbReference type="Gene3D" id="3.30.460.10">
    <property type="entry name" value="Beta Polymerase, domain 2"/>
    <property type="match status" value="1"/>
</dbReference>
<dbReference type="InterPro" id="IPR002646">
    <property type="entry name" value="PolA_pol_head_dom"/>
</dbReference>
<evidence type="ECO:0000256" key="3">
    <source>
        <dbReference type="ARBA" id="ARBA00022694"/>
    </source>
</evidence>
<protein>
    <submittedName>
        <fullName evidence="11">Poly(A) polymerase</fullName>
    </submittedName>
</protein>
<dbReference type="PANTHER" id="PTHR46173">
    <property type="entry name" value="CCA TRNA NUCLEOTIDYLTRANSFERASE 1, MITOCHONDRIAL"/>
    <property type="match status" value="1"/>
</dbReference>
<dbReference type="EMBL" id="BSNL01000001">
    <property type="protein sequence ID" value="GLQ28288.1"/>
    <property type="molecule type" value="Genomic_DNA"/>
</dbReference>
<reference evidence="11" key="1">
    <citation type="journal article" date="2014" name="Int. J. Syst. Evol. Microbiol.">
        <title>Complete genome of a new Firmicutes species belonging to the dominant human colonic microbiota ('Ruminococcus bicirculans') reveals two chromosomes and a selective capacity to utilize plant glucans.</title>
        <authorList>
            <consortium name="NISC Comparative Sequencing Program"/>
            <person name="Wegmann U."/>
            <person name="Louis P."/>
            <person name="Goesmann A."/>
            <person name="Henrissat B."/>
            <person name="Duncan S.H."/>
            <person name="Flint H.J."/>
        </authorList>
    </citation>
    <scope>NUCLEOTIDE SEQUENCE</scope>
    <source>
        <strain evidence="11">NBRC 109915</strain>
    </source>
</reference>
<evidence type="ECO:0000256" key="7">
    <source>
        <dbReference type="ARBA" id="ARBA00022842"/>
    </source>
</evidence>
<dbReference type="InterPro" id="IPR043519">
    <property type="entry name" value="NT_sf"/>
</dbReference>
<dbReference type="Pfam" id="PF12627">
    <property type="entry name" value="PolyA_pol_RNAbd"/>
    <property type="match status" value="1"/>
</dbReference>
<evidence type="ECO:0000256" key="2">
    <source>
        <dbReference type="ARBA" id="ARBA00022679"/>
    </source>
</evidence>
<comment type="cofactor">
    <cofactor evidence="1">
        <name>Mg(2+)</name>
        <dbReference type="ChEBI" id="CHEBI:18420"/>
    </cofactor>
</comment>
<dbReference type="Gene3D" id="1.10.3090.10">
    <property type="entry name" value="cca-adding enzyme, domain 2"/>
    <property type="match status" value="1"/>
</dbReference>
<name>A0ABQ5VM97_9RHOB</name>
<keyword evidence="4" id="KW-0548">Nucleotidyltransferase</keyword>
<keyword evidence="6" id="KW-0547">Nucleotide-binding</keyword>
<evidence type="ECO:0000256" key="5">
    <source>
        <dbReference type="ARBA" id="ARBA00022723"/>
    </source>
</evidence>
<keyword evidence="8" id="KW-0694">RNA-binding</keyword>